<dbReference type="SUPFAM" id="SSF51366">
    <property type="entry name" value="Ribulose-phoshate binding barrel"/>
    <property type="match status" value="1"/>
</dbReference>
<keyword evidence="7 9" id="KW-0057">Aromatic amino acid biosynthesis</keyword>
<dbReference type="Gene3D" id="3.20.20.70">
    <property type="entry name" value="Aldolase class I"/>
    <property type="match status" value="1"/>
</dbReference>
<dbReference type="NCBIfam" id="NF002301">
    <property type="entry name" value="PRK01222.2-1"/>
    <property type="match status" value="1"/>
</dbReference>
<protein>
    <recommendedName>
        <fullName evidence="4 9">N-(5'-phosphoribosyl)anthranilate isomerase</fullName>
        <shortName evidence="9">PRAI</shortName>
        <ecNumber evidence="3 9">5.3.1.24</ecNumber>
    </recommendedName>
</protein>
<dbReference type="Pfam" id="PF00697">
    <property type="entry name" value="PRAI"/>
    <property type="match status" value="1"/>
</dbReference>
<comment type="catalytic activity">
    <reaction evidence="1 9">
        <text>N-(5-phospho-beta-D-ribosyl)anthranilate = 1-(2-carboxyphenylamino)-1-deoxy-D-ribulose 5-phosphate</text>
        <dbReference type="Rhea" id="RHEA:21540"/>
        <dbReference type="ChEBI" id="CHEBI:18277"/>
        <dbReference type="ChEBI" id="CHEBI:58613"/>
        <dbReference type="EC" id="5.3.1.24"/>
    </reaction>
</comment>
<evidence type="ECO:0000256" key="9">
    <source>
        <dbReference type="HAMAP-Rule" id="MF_00135"/>
    </source>
</evidence>
<feature type="domain" description="N-(5'phosphoribosyl) anthranilate isomerase (PRAI)" evidence="10">
    <location>
        <begin position="4"/>
        <end position="204"/>
    </location>
</feature>
<comment type="similarity">
    <text evidence="9">Belongs to the TrpF family.</text>
</comment>
<dbReference type="InterPro" id="IPR044643">
    <property type="entry name" value="TrpF_fam"/>
</dbReference>
<dbReference type="GO" id="GO:0000162">
    <property type="term" value="P:L-tryptophan biosynthetic process"/>
    <property type="evidence" value="ECO:0007669"/>
    <property type="project" value="UniProtKB-UniRule"/>
</dbReference>
<name>A0A060LTR5_9BACI</name>
<reference evidence="11 12" key="1">
    <citation type="journal article" date="2014" name="Gene">
        <title>A comparative genomic analysis of the alkalitolerant soil bacterium Bacillus lehensis G1.</title>
        <authorList>
            <person name="Noor Y.M."/>
            <person name="Samsulrizal N.H."/>
            <person name="Jema'on N.A."/>
            <person name="Low K.O."/>
            <person name="Ramli A.N."/>
            <person name="Alias N.I."/>
            <person name="Damis S.I."/>
            <person name="Fuzi S.F."/>
            <person name="Isa M.N."/>
            <person name="Murad A.M."/>
            <person name="Raih M.F."/>
            <person name="Bakar F.D."/>
            <person name="Najimudin N."/>
            <person name="Mahadi N.M."/>
            <person name="Illias R.M."/>
        </authorList>
    </citation>
    <scope>NUCLEOTIDE SEQUENCE [LARGE SCALE GENOMIC DNA]</scope>
    <source>
        <strain evidence="11 12">G1</strain>
    </source>
</reference>
<dbReference type="UniPathway" id="UPA00035">
    <property type="reaction ID" value="UER00042"/>
</dbReference>
<gene>
    <name evidence="9" type="primary">trpF</name>
    <name evidence="11" type="ORF">BleG1_2023</name>
</gene>
<dbReference type="HOGENOM" id="CLU_076364_1_0_9"/>
<sequence length="217" mass="24636">MKTKYCGIQSKEDLEVVAHSLCDYIGYVFAKSKRQVFLDDVMGWIQSVPHQKKNVALVVNATIEQIKPLFEANIFHVLQLHGSESVDTVKAIRHAYPTIDLWKAIHVDDRTIEHLHCYAPYVDALLLDTKSAQAWGGTGQTFEWRHIPTFIEIANRYDTPLFIAGGINKDNIQDAQHYNVFGLDLSSGIEQNGRKNKRAVEELEEVIKRDENGSLSN</sequence>
<dbReference type="GO" id="GO:0004640">
    <property type="term" value="F:phosphoribosylanthranilate isomerase activity"/>
    <property type="evidence" value="ECO:0007669"/>
    <property type="project" value="UniProtKB-UniRule"/>
</dbReference>
<evidence type="ECO:0000259" key="10">
    <source>
        <dbReference type="Pfam" id="PF00697"/>
    </source>
</evidence>
<dbReference type="KEGG" id="ble:BleG1_2023"/>
<keyword evidence="6 9" id="KW-0822">Tryptophan biosynthesis</keyword>
<dbReference type="InterPro" id="IPR001240">
    <property type="entry name" value="PRAI_dom"/>
</dbReference>
<evidence type="ECO:0000256" key="1">
    <source>
        <dbReference type="ARBA" id="ARBA00001164"/>
    </source>
</evidence>
<evidence type="ECO:0000256" key="3">
    <source>
        <dbReference type="ARBA" id="ARBA00012572"/>
    </source>
</evidence>
<evidence type="ECO:0000313" key="11">
    <source>
        <dbReference type="EMBL" id="AIC94601.1"/>
    </source>
</evidence>
<evidence type="ECO:0000256" key="2">
    <source>
        <dbReference type="ARBA" id="ARBA00004664"/>
    </source>
</evidence>
<dbReference type="InterPro" id="IPR011060">
    <property type="entry name" value="RibuloseP-bd_barrel"/>
</dbReference>
<dbReference type="PANTHER" id="PTHR42894">
    <property type="entry name" value="N-(5'-PHOSPHORIBOSYL)ANTHRANILATE ISOMERASE"/>
    <property type="match status" value="1"/>
</dbReference>
<evidence type="ECO:0000256" key="6">
    <source>
        <dbReference type="ARBA" id="ARBA00022822"/>
    </source>
</evidence>
<proteinExistence type="inferred from homology"/>
<accession>A0A060LTR5</accession>
<dbReference type="InterPro" id="IPR013785">
    <property type="entry name" value="Aldolase_TIM"/>
</dbReference>
<dbReference type="CDD" id="cd00405">
    <property type="entry name" value="PRAI"/>
    <property type="match status" value="1"/>
</dbReference>
<dbReference type="PATRIC" id="fig|1246626.3.peg.2023"/>
<dbReference type="HAMAP" id="MF_00135">
    <property type="entry name" value="PRAI"/>
    <property type="match status" value="1"/>
</dbReference>
<dbReference type="OrthoDB" id="9786954at2"/>
<dbReference type="eggNOG" id="COG0135">
    <property type="taxonomic scope" value="Bacteria"/>
</dbReference>
<dbReference type="Proteomes" id="UP000027142">
    <property type="component" value="Chromosome"/>
</dbReference>
<comment type="pathway">
    <text evidence="2 9">Amino-acid biosynthesis; L-tryptophan biosynthesis; L-tryptophan from chorismate: step 3/5.</text>
</comment>
<evidence type="ECO:0000256" key="8">
    <source>
        <dbReference type="ARBA" id="ARBA00023235"/>
    </source>
</evidence>
<dbReference type="EMBL" id="CP003923">
    <property type="protein sequence ID" value="AIC94601.1"/>
    <property type="molecule type" value="Genomic_DNA"/>
</dbReference>
<dbReference type="EC" id="5.3.1.24" evidence="3 9"/>
<evidence type="ECO:0000256" key="4">
    <source>
        <dbReference type="ARBA" id="ARBA00022272"/>
    </source>
</evidence>
<evidence type="ECO:0000313" key="12">
    <source>
        <dbReference type="Proteomes" id="UP000027142"/>
    </source>
</evidence>
<keyword evidence="12" id="KW-1185">Reference proteome</keyword>
<dbReference type="PANTHER" id="PTHR42894:SF1">
    <property type="entry name" value="N-(5'-PHOSPHORIBOSYL)ANTHRANILATE ISOMERASE"/>
    <property type="match status" value="1"/>
</dbReference>
<evidence type="ECO:0000256" key="7">
    <source>
        <dbReference type="ARBA" id="ARBA00023141"/>
    </source>
</evidence>
<dbReference type="RefSeq" id="WP_038480235.1">
    <property type="nucleotide sequence ID" value="NZ_CP003923.1"/>
</dbReference>
<organism evidence="11 12">
    <name type="scientific">Shouchella lehensis G1</name>
    <dbReference type="NCBI Taxonomy" id="1246626"/>
    <lineage>
        <taxon>Bacteria</taxon>
        <taxon>Bacillati</taxon>
        <taxon>Bacillota</taxon>
        <taxon>Bacilli</taxon>
        <taxon>Bacillales</taxon>
        <taxon>Bacillaceae</taxon>
        <taxon>Shouchella</taxon>
    </lineage>
</organism>
<keyword evidence="5 9" id="KW-0028">Amino-acid biosynthesis</keyword>
<dbReference type="AlphaFoldDB" id="A0A060LTR5"/>
<dbReference type="STRING" id="1246626.BleG1_2023"/>
<evidence type="ECO:0000256" key="5">
    <source>
        <dbReference type="ARBA" id="ARBA00022605"/>
    </source>
</evidence>
<keyword evidence="8 9" id="KW-0413">Isomerase</keyword>